<gene>
    <name evidence="12" type="primary">arlR</name>
    <name evidence="12" type="ORF">CLPUN_37300</name>
</gene>
<dbReference type="Pfam" id="PF00486">
    <property type="entry name" value="Trans_reg_C"/>
    <property type="match status" value="1"/>
</dbReference>
<dbReference type="SUPFAM" id="SSF52172">
    <property type="entry name" value="CheY-like"/>
    <property type="match status" value="1"/>
</dbReference>
<organism evidence="12 13">
    <name type="scientific">Clostridium puniceum</name>
    <dbReference type="NCBI Taxonomy" id="29367"/>
    <lineage>
        <taxon>Bacteria</taxon>
        <taxon>Bacillati</taxon>
        <taxon>Bacillota</taxon>
        <taxon>Clostridia</taxon>
        <taxon>Eubacteriales</taxon>
        <taxon>Clostridiaceae</taxon>
        <taxon>Clostridium</taxon>
    </lineage>
</organism>
<reference evidence="12 13" key="1">
    <citation type="submission" date="2016-05" db="EMBL/GenBank/DDBJ databases">
        <title>Microbial solvent formation.</title>
        <authorList>
            <person name="Poehlein A."/>
            <person name="Montoya Solano J.D."/>
            <person name="Flitsch S."/>
            <person name="Krabben P."/>
            <person name="Duerre P."/>
            <person name="Daniel R."/>
        </authorList>
    </citation>
    <scope>NUCLEOTIDE SEQUENCE [LARGE SCALE GENOMIC DNA]</scope>
    <source>
        <strain evidence="12 13">DSM 2619</strain>
    </source>
</reference>
<evidence type="ECO:0000259" key="10">
    <source>
        <dbReference type="PROSITE" id="PS50110"/>
    </source>
</evidence>
<dbReference type="GO" id="GO:0005829">
    <property type="term" value="C:cytosol"/>
    <property type="evidence" value="ECO:0007669"/>
    <property type="project" value="TreeGrafter"/>
</dbReference>
<feature type="domain" description="Response regulatory" evidence="10">
    <location>
        <begin position="49"/>
        <end position="162"/>
    </location>
</feature>
<evidence type="ECO:0000256" key="4">
    <source>
        <dbReference type="ARBA" id="ARBA00023015"/>
    </source>
</evidence>
<evidence type="ECO:0000313" key="12">
    <source>
        <dbReference type="EMBL" id="OOM74712.1"/>
    </source>
</evidence>
<dbReference type="PANTHER" id="PTHR48111">
    <property type="entry name" value="REGULATOR OF RPOS"/>
    <property type="match status" value="1"/>
</dbReference>
<evidence type="ECO:0000259" key="11">
    <source>
        <dbReference type="PROSITE" id="PS51755"/>
    </source>
</evidence>
<evidence type="ECO:0000256" key="3">
    <source>
        <dbReference type="ARBA" id="ARBA00023012"/>
    </source>
</evidence>
<evidence type="ECO:0000313" key="13">
    <source>
        <dbReference type="Proteomes" id="UP000190890"/>
    </source>
</evidence>
<keyword evidence="2 8" id="KW-0597">Phosphoprotein</keyword>
<evidence type="ECO:0000256" key="5">
    <source>
        <dbReference type="ARBA" id="ARBA00023125"/>
    </source>
</evidence>
<dbReference type="Pfam" id="PF00072">
    <property type="entry name" value="Response_reg"/>
    <property type="match status" value="1"/>
</dbReference>
<name>A0A1S8TAK9_9CLOT</name>
<dbReference type="GO" id="GO:0000976">
    <property type="term" value="F:transcription cis-regulatory region binding"/>
    <property type="evidence" value="ECO:0007669"/>
    <property type="project" value="TreeGrafter"/>
</dbReference>
<dbReference type="InterPro" id="IPR011006">
    <property type="entry name" value="CheY-like_superfamily"/>
</dbReference>
<evidence type="ECO:0000256" key="7">
    <source>
        <dbReference type="ARBA" id="ARBA00024867"/>
    </source>
</evidence>
<dbReference type="InterPro" id="IPR016032">
    <property type="entry name" value="Sig_transdc_resp-reg_C-effctor"/>
</dbReference>
<evidence type="ECO:0000256" key="9">
    <source>
        <dbReference type="PROSITE-ProRule" id="PRU01091"/>
    </source>
</evidence>
<keyword evidence="4" id="KW-0805">Transcription regulation</keyword>
<dbReference type="SUPFAM" id="SSF46894">
    <property type="entry name" value="C-terminal effector domain of the bipartite response regulators"/>
    <property type="match status" value="1"/>
</dbReference>
<accession>A0A1S8TAK9</accession>
<sequence>MIINIKKIKQPLRKLLYNYSKVIEIIINLIIENYLRFYNFVLGVKLMIKVLLVEDNIEISQNIVEYFNGEVEIEAVYNGEDAVEYLGVYTYDVVILDLMLPGIGGIDVLKYTSKNCLNTGVIILTAKEELGDKLKAFNLGANDYLTKPFFMEELKARINSILKSMGKVKKPNILEFKNMQIDMKTKRVYIDESEVELNEKLYKLLEYMVINKGVLLFKEQIFDNVCGYNSDAATEIIEVYISRLRKQLSAFGFGKYLITKRGMGYLLDESIED</sequence>
<dbReference type="STRING" id="29367.CLPUN_37300"/>
<keyword evidence="3" id="KW-0902">Two-component regulatory system</keyword>
<feature type="DNA-binding region" description="OmpR/PhoB-type" evidence="9">
    <location>
        <begin position="171"/>
        <end position="269"/>
    </location>
</feature>
<dbReference type="PROSITE" id="PS50110">
    <property type="entry name" value="RESPONSE_REGULATORY"/>
    <property type="match status" value="1"/>
</dbReference>
<dbReference type="PROSITE" id="PS51755">
    <property type="entry name" value="OMPR_PHOB"/>
    <property type="match status" value="1"/>
</dbReference>
<dbReference type="SMART" id="SM00448">
    <property type="entry name" value="REC"/>
    <property type="match status" value="1"/>
</dbReference>
<keyword evidence="6" id="KW-0804">Transcription</keyword>
<evidence type="ECO:0000256" key="8">
    <source>
        <dbReference type="PROSITE-ProRule" id="PRU00169"/>
    </source>
</evidence>
<feature type="modified residue" description="4-aspartylphosphate" evidence="8">
    <location>
        <position position="97"/>
    </location>
</feature>
<protein>
    <recommendedName>
        <fullName evidence="1">Stage 0 sporulation protein A homolog</fullName>
    </recommendedName>
</protein>
<dbReference type="InterPro" id="IPR001867">
    <property type="entry name" value="OmpR/PhoB-type_DNA-bd"/>
</dbReference>
<dbReference type="Proteomes" id="UP000190890">
    <property type="component" value="Unassembled WGS sequence"/>
</dbReference>
<dbReference type="Gene3D" id="3.40.50.2300">
    <property type="match status" value="1"/>
</dbReference>
<evidence type="ECO:0000256" key="6">
    <source>
        <dbReference type="ARBA" id="ARBA00023163"/>
    </source>
</evidence>
<dbReference type="CDD" id="cd00383">
    <property type="entry name" value="trans_reg_C"/>
    <property type="match status" value="1"/>
</dbReference>
<dbReference type="InterPro" id="IPR039420">
    <property type="entry name" value="WalR-like"/>
</dbReference>
<comment type="function">
    <text evidence="7">May play the central regulatory role in sporulation. It may be an element of the effector pathway responsible for the activation of sporulation genes in response to nutritional stress. Spo0A may act in concert with spo0H (a sigma factor) to control the expression of some genes that are critical to the sporulation process.</text>
</comment>
<dbReference type="EMBL" id="LZZM01000195">
    <property type="protein sequence ID" value="OOM74712.1"/>
    <property type="molecule type" value="Genomic_DNA"/>
</dbReference>
<dbReference type="PANTHER" id="PTHR48111:SF22">
    <property type="entry name" value="REGULATOR OF RPOS"/>
    <property type="match status" value="1"/>
</dbReference>
<proteinExistence type="predicted"/>
<dbReference type="GO" id="GO:0006355">
    <property type="term" value="P:regulation of DNA-templated transcription"/>
    <property type="evidence" value="ECO:0007669"/>
    <property type="project" value="InterPro"/>
</dbReference>
<dbReference type="AlphaFoldDB" id="A0A1S8TAK9"/>
<evidence type="ECO:0000256" key="2">
    <source>
        <dbReference type="ARBA" id="ARBA00022553"/>
    </source>
</evidence>
<feature type="domain" description="OmpR/PhoB-type" evidence="11">
    <location>
        <begin position="171"/>
        <end position="269"/>
    </location>
</feature>
<evidence type="ECO:0000256" key="1">
    <source>
        <dbReference type="ARBA" id="ARBA00018672"/>
    </source>
</evidence>
<dbReference type="SMART" id="SM00862">
    <property type="entry name" value="Trans_reg_C"/>
    <property type="match status" value="1"/>
</dbReference>
<dbReference type="GO" id="GO:0032993">
    <property type="term" value="C:protein-DNA complex"/>
    <property type="evidence" value="ECO:0007669"/>
    <property type="project" value="TreeGrafter"/>
</dbReference>
<dbReference type="InterPro" id="IPR001789">
    <property type="entry name" value="Sig_transdc_resp-reg_receiver"/>
</dbReference>
<dbReference type="InterPro" id="IPR036388">
    <property type="entry name" value="WH-like_DNA-bd_sf"/>
</dbReference>
<keyword evidence="5 9" id="KW-0238">DNA-binding</keyword>
<dbReference type="GO" id="GO:0000156">
    <property type="term" value="F:phosphorelay response regulator activity"/>
    <property type="evidence" value="ECO:0007669"/>
    <property type="project" value="TreeGrafter"/>
</dbReference>
<dbReference type="Gene3D" id="1.10.10.10">
    <property type="entry name" value="Winged helix-like DNA-binding domain superfamily/Winged helix DNA-binding domain"/>
    <property type="match status" value="1"/>
</dbReference>
<keyword evidence="13" id="KW-1185">Reference proteome</keyword>
<comment type="caution">
    <text evidence="12">The sequence shown here is derived from an EMBL/GenBank/DDBJ whole genome shotgun (WGS) entry which is preliminary data.</text>
</comment>